<dbReference type="EMBL" id="BMWC01000003">
    <property type="protein sequence ID" value="GGW95712.1"/>
    <property type="molecule type" value="Genomic_DNA"/>
</dbReference>
<name>A0ABQ2X2S5_9ACTN</name>
<keyword evidence="2" id="KW-1185">Reference proteome</keyword>
<accession>A0ABQ2X2S5</accession>
<dbReference type="RefSeq" id="WP_190050397.1">
    <property type="nucleotide sequence ID" value="NZ_BMWC01000003.1"/>
</dbReference>
<evidence type="ECO:0008006" key="3">
    <source>
        <dbReference type="Google" id="ProtNLM"/>
    </source>
</evidence>
<sequence length="484" mass="52731">MFTQRRARREREKQHVLSLRLRSSEAEIRAAAAAEIARVRDREWAVRELAQALDREPSPDAFSDLVPPFCDAVCRDRSTRERLEQVFAAHADAPAALVRAWTAFLAEYTGGVAVESVDDDLADEVRRRLRRLSAQGLSPGELPGMPAGSFAYDVTLSTAVDLLHGAVRRCRPLDADEAERVRKEIRGTLERCLKHPANSEERSELLVPLCERPDEESWADRSLAVLCVEEALALCRSGEPARVALGVEALHCMYVLNEVLCPAAVRETLDRLRVAERDPFTFSEALYCYAAVHADRPLDDPPVEFFLSAIGHPDPLVRAAAAAGLDTVGSGLPQETRAVAALIEALDQDPDAEVVWCAASALSCISCDDEANSRAASAALARHTAATDPRVRAAVVAGALRRAEPGAFEHLAAELRRPDVDHSFVSVAHTHPYGLSGSERAKLTRLLERLRQSGWAGLAADDDVPDAESRALMIDLALGALRTT</sequence>
<organism evidence="1 2">
    <name type="scientific">Streptomyces lomondensis</name>
    <dbReference type="NCBI Taxonomy" id="68229"/>
    <lineage>
        <taxon>Bacteria</taxon>
        <taxon>Bacillati</taxon>
        <taxon>Actinomycetota</taxon>
        <taxon>Actinomycetes</taxon>
        <taxon>Kitasatosporales</taxon>
        <taxon>Streptomycetaceae</taxon>
        <taxon>Streptomyces</taxon>
    </lineage>
</organism>
<dbReference type="Gene3D" id="1.25.10.10">
    <property type="entry name" value="Leucine-rich Repeat Variant"/>
    <property type="match status" value="1"/>
</dbReference>
<dbReference type="SUPFAM" id="SSF48371">
    <property type="entry name" value="ARM repeat"/>
    <property type="match status" value="1"/>
</dbReference>
<evidence type="ECO:0000313" key="2">
    <source>
        <dbReference type="Proteomes" id="UP000617743"/>
    </source>
</evidence>
<gene>
    <name evidence="1" type="ORF">GCM10010383_26710</name>
</gene>
<evidence type="ECO:0000313" key="1">
    <source>
        <dbReference type="EMBL" id="GGW95712.1"/>
    </source>
</evidence>
<dbReference type="Pfam" id="PF13646">
    <property type="entry name" value="HEAT_2"/>
    <property type="match status" value="1"/>
</dbReference>
<dbReference type="InterPro" id="IPR016024">
    <property type="entry name" value="ARM-type_fold"/>
</dbReference>
<protein>
    <recommendedName>
        <fullName evidence="3">HEAT repeat domain-containing protein</fullName>
    </recommendedName>
</protein>
<dbReference type="InterPro" id="IPR011989">
    <property type="entry name" value="ARM-like"/>
</dbReference>
<proteinExistence type="predicted"/>
<dbReference type="Proteomes" id="UP000617743">
    <property type="component" value="Unassembled WGS sequence"/>
</dbReference>
<comment type="caution">
    <text evidence="1">The sequence shown here is derived from an EMBL/GenBank/DDBJ whole genome shotgun (WGS) entry which is preliminary data.</text>
</comment>
<reference evidence="2" key="1">
    <citation type="journal article" date="2019" name="Int. J. Syst. Evol. Microbiol.">
        <title>The Global Catalogue of Microorganisms (GCM) 10K type strain sequencing project: providing services to taxonomists for standard genome sequencing and annotation.</title>
        <authorList>
            <consortium name="The Broad Institute Genomics Platform"/>
            <consortium name="The Broad Institute Genome Sequencing Center for Infectious Disease"/>
            <person name="Wu L."/>
            <person name="Ma J."/>
        </authorList>
    </citation>
    <scope>NUCLEOTIDE SEQUENCE [LARGE SCALE GENOMIC DNA]</scope>
    <source>
        <strain evidence="2">JCM 4866</strain>
    </source>
</reference>